<sequence length="240" mass="24790">MSVSASTTTAAATTTHDHDAEDGDDDLAGIDKGVPVVGHPLDGLLPPLPVLDAGVRRLLDVTGTLAGGVLPHLQGVQGQLPRGGQPLLGVVHPPAGRGGCRFGGTLVAGRRPDVVLVRRFDVVAFACALEAFGLLPRPAHPVRRVAQRGLGGGQIGLRRDGPVQGPVGHALHVLELGPVGVQRLATEGVTLLQLGQVARHPVELPAERVRRQARPVQDRAFAGHASDLAQGLADLVGELL</sequence>
<feature type="compositionally biased region" description="Low complexity" evidence="1">
    <location>
        <begin position="1"/>
        <end position="14"/>
    </location>
</feature>
<evidence type="ECO:0000313" key="2">
    <source>
        <dbReference type="EMBL" id="MDT0269154.1"/>
    </source>
</evidence>
<evidence type="ECO:0000313" key="3">
    <source>
        <dbReference type="Proteomes" id="UP001183410"/>
    </source>
</evidence>
<feature type="region of interest" description="Disordered" evidence="1">
    <location>
        <begin position="1"/>
        <end position="29"/>
    </location>
</feature>
<reference evidence="3" key="1">
    <citation type="submission" date="2023-07" db="EMBL/GenBank/DDBJ databases">
        <title>30 novel species of actinomycetes from the DSMZ collection.</title>
        <authorList>
            <person name="Nouioui I."/>
        </authorList>
    </citation>
    <scope>NUCLEOTIDE SEQUENCE [LARGE SCALE GENOMIC DNA]</scope>
    <source>
        <strain evidence="3">DSM 44915</strain>
    </source>
</reference>
<comment type="caution">
    <text evidence="2">The sequence shown here is derived from an EMBL/GenBank/DDBJ whole genome shotgun (WGS) entry which is preliminary data.</text>
</comment>
<dbReference type="Proteomes" id="UP001183410">
    <property type="component" value="Unassembled WGS sequence"/>
</dbReference>
<evidence type="ECO:0000256" key="1">
    <source>
        <dbReference type="SAM" id="MobiDB-lite"/>
    </source>
</evidence>
<proteinExistence type="predicted"/>
<keyword evidence="3" id="KW-1185">Reference proteome</keyword>
<gene>
    <name evidence="2" type="ORF">RM844_22975</name>
</gene>
<name>A0ABU2JWN8_9ACTN</name>
<accession>A0ABU2JWN8</accession>
<dbReference type="EMBL" id="JAVREO010000015">
    <property type="protein sequence ID" value="MDT0269154.1"/>
    <property type="molecule type" value="Genomic_DNA"/>
</dbReference>
<organism evidence="2 3">
    <name type="scientific">Streptomyces chisholmiae</name>
    <dbReference type="NCBI Taxonomy" id="3075540"/>
    <lineage>
        <taxon>Bacteria</taxon>
        <taxon>Bacillati</taxon>
        <taxon>Actinomycetota</taxon>
        <taxon>Actinomycetes</taxon>
        <taxon>Kitasatosporales</taxon>
        <taxon>Streptomycetaceae</taxon>
        <taxon>Streptomyces</taxon>
    </lineage>
</organism>
<protein>
    <submittedName>
        <fullName evidence="2">Uncharacterized protein</fullName>
    </submittedName>
</protein>